<comment type="catalytic activity">
    <reaction evidence="5">
        <text>3,3'-diiodo-L-thyronine sulfate + iodide + A + H(+) = 3,3',5-triiodo-L-thyronine sulfate + AH2</text>
        <dbReference type="Rhea" id="RHEA:83751"/>
        <dbReference type="ChEBI" id="CHEBI:13193"/>
        <dbReference type="ChEBI" id="CHEBI:15378"/>
        <dbReference type="ChEBI" id="CHEBI:16382"/>
        <dbReference type="ChEBI" id="CHEBI:17499"/>
        <dbReference type="ChEBI" id="CHEBI:176511"/>
        <dbReference type="ChEBI" id="CHEBI:176515"/>
    </reaction>
    <physiologicalReaction direction="right-to-left" evidence="5">
        <dbReference type="Rhea" id="RHEA:83753"/>
    </physiologicalReaction>
</comment>
<comment type="subcellular location">
    <subcellularLocation>
        <location evidence="1">Basolateral cell membrane</location>
        <topology evidence="1">Single-pass type III membrane protein</topology>
    </subcellularLocation>
</comment>
<dbReference type="GO" id="GO:0016323">
    <property type="term" value="C:basolateral plasma membrane"/>
    <property type="evidence" value="ECO:0007669"/>
    <property type="project" value="UniProtKB-SubCell"/>
</dbReference>
<dbReference type="GO" id="GO:0004800">
    <property type="term" value="F:thyroxine 5'-deiodinase activity"/>
    <property type="evidence" value="ECO:0007669"/>
    <property type="project" value="InterPro"/>
</dbReference>
<dbReference type="PANTHER" id="PTHR11781:SF22">
    <property type="entry name" value="TYPE I IODOTHYRONINE DEIODINASE"/>
    <property type="match status" value="1"/>
</dbReference>
<keyword evidence="10" id="KW-0560">Oxidoreductase</keyword>
<sequence>ILKFDQFQKLIEDFSSIADFLIIYIEEAHATDGWAFANNIDIKQHRTLQNRMEAAQLLMDRKPLCPIVLDTMDNQTSKKYAALPERFYVLLEGKILFKGDPGPWNYHPEEVRAVLEKFSR</sequence>
<evidence type="ECO:0000256" key="5">
    <source>
        <dbReference type="ARBA" id="ARBA00093206"/>
    </source>
</evidence>
<comment type="catalytic activity">
    <reaction evidence="4">
        <text>3,3',5'-triiodo-L-thyronine sulfate + iodide + A + H(+) = L-thyroxine sulfate + AH2</text>
        <dbReference type="Rhea" id="RHEA:83835"/>
        <dbReference type="ChEBI" id="CHEBI:13193"/>
        <dbReference type="ChEBI" id="CHEBI:15378"/>
        <dbReference type="ChEBI" id="CHEBI:16382"/>
        <dbReference type="ChEBI" id="CHEBI:17499"/>
        <dbReference type="ChEBI" id="CHEBI:176512"/>
        <dbReference type="ChEBI" id="CHEBI:176513"/>
    </reaction>
    <physiologicalReaction direction="right-to-left" evidence="4">
        <dbReference type="Rhea" id="RHEA:83837"/>
    </physiologicalReaction>
</comment>
<proteinExistence type="inferred from homology"/>
<evidence type="ECO:0000256" key="2">
    <source>
        <dbReference type="ARBA" id="ARBA00066218"/>
    </source>
</evidence>
<name>A0A4X2KI99_VOMUR</name>
<dbReference type="Proteomes" id="UP000314987">
    <property type="component" value="Unassembled WGS sequence"/>
</dbReference>
<keyword evidence="10" id="KW-0893">Thyroid hormones biosynthesis</keyword>
<comment type="catalytic activity">
    <reaction evidence="9">
        <text>3-iodothyronamine + iodide + A + H(+) = 3,3'-diiodothyronamine + AH2</text>
        <dbReference type="Rhea" id="RHEA:83827"/>
        <dbReference type="ChEBI" id="CHEBI:13193"/>
        <dbReference type="ChEBI" id="CHEBI:15378"/>
        <dbReference type="ChEBI" id="CHEBI:16382"/>
        <dbReference type="ChEBI" id="CHEBI:17499"/>
        <dbReference type="ChEBI" id="CHEBI:231647"/>
        <dbReference type="ChEBI" id="CHEBI:233341"/>
    </reaction>
    <physiologicalReaction direction="right-to-left" evidence="9">
        <dbReference type="Rhea" id="RHEA:83829"/>
    </physiologicalReaction>
</comment>
<comment type="function">
    <text evidence="10">Responsible for the deiodination of T4 (3,5,3',5'-tetraiodothyronine).</text>
</comment>
<dbReference type="Gene3D" id="3.40.30.10">
    <property type="entry name" value="Glutaredoxin"/>
    <property type="match status" value="1"/>
</dbReference>
<dbReference type="InterPro" id="IPR000643">
    <property type="entry name" value="Iodothyronine_deiodinase"/>
</dbReference>
<accession>A0A4X2KI99</accession>
<dbReference type="OMA" id="RTIEERC"/>
<comment type="catalytic activity">
    <reaction evidence="3">
        <text>3-iodo-L-thyronine + iodide + A + H(+) = 3,3'-diiodo-L-thyronine + AH2</text>
        <dbReference type="Rhea" id="RHEA:83783"/>
        <dbReference type="ChEBI" id="CHEBI:13193"/>
        <dbReference type="ChEBI" id="CHEBI:15378"/>
        <dbReference type="ChEBI" id="CHEBI:16382"/>
        <dbReference type="ChEBI" id="CHEBI:17499"/>
        <dbReference type="ChEBI" id="CHEBI:176514"/>
        <dbReference type="ChEBI" id="CHEBI:232627"/>
    </reaction>
    <physiologicalReaction direction="right-to-left" evidence="3">
        <dbReference type="Rhea" id="RHEA:83785"/>
    </physiologicalReaction>
</comment>
<evidence type="ECO:0000256" key="9">
    <source>
        <dbReference type="ARBA" id="ARBA00093242"/>
    </source>
</evidence>
<protein>
    <recommendedName>
        <fullName evidence="10">Iodothyronine deiodinase</fullName>
    </recommendedName>
</protein>
<keyword evidence="10" id="KW-0712">Selenocysteine</keyword>
<comment type="similarity">
    <text evidence="10">Belongs to the iodothyronine deiodinase family.</text>
</comment>
<reference evidence="12" key="1">
    <citation type="submission" date="2018-12" db="EMBL/GenBank/DDBJ databases">
        <authorList>
            <person name="Yazar S."/>
        </authorList>
    </citation>
    <scope>NUCLEOTIDE SEQUENCE [LARGE SCALE GENOMIC DNA]</scope>
</reference>
<comment type="catalytic activity">
    <reaction evidence="6">
        <text>3'-iodothyronamine + iodide + A + H(+) = 3',5'-diiodothyronamine + AH2</text>
        <dbReference type="Rhea" id="RHEA:83803"/>
        <dbReference type="ChEBI" id="CHEBI:13193"/>
        <dbReference type="ChEBI" id="CHEBI:15378"/>
        <dbReference type="ChEBI" id="CHEBI:16382"/>
        <dbReference type="ChEBI" id="CHEBI:17499"/>
        <dbReference type="ChEBI" id="CHEBI:233339"/>
        <dbReference type="ChEBI" id="CHEBI:233342"/>
    </reaction>
    <physiologicalReaction direction="right-to-left" evidence="6">
        <dbReference type="Rhea" id="RHEA:83805"/>
    </physiologicalReaction>
</comment>
<dbReference type="GO" id="GO:0042446">
    <property type="term" value="P:hormone biosynthetic process"/>
    <property type="evidence" value="ECO:0007669"/>
    <property type="project" value="UniProtKB-KW"/>
</dbReference>
<dbReference type="PANTHER" id="PTHR11781">
    <property type="entry name" value="IODOTHYRONINE DEIODINASE"/>
    <property type="match status" value="1"/>
</dbReference>
<reference evidence="11" key="3">
    <citation type="submission" date="2025-09" db="UniProtKB">
        <authorList>
            <consortium name="Ensembl"/>
        </authorList>
    </citation>
    <scope>IDENTIFICATION</scope>
</reference>
<dbReference type="GeneTree" id="ENSGT00940000154482"/>
<evidence type="ECO:0000313" key="11">
    <source>
        <dbReference type="Ensembl" id="ENSVURP00010009072.1"/>
    </source>
</evidence>
<comment type="catalytic activity">
    <reaction evidence="8">
        <text>3,3'-diiodothyronamine + iodide + A + H(+) = 3,3',5'-triiodothyronamine + AH2</text>
        <dbReference type="Rhea" id="RHEA:83795"/>
        <dbReference type="ChEBI" id="CHEBI:13193"/>
        <dbReference type="ChEBI" id="CHEBI:15378"/>
        <dbReference type="ChEBI" id="CHEBI:16382"/>
        <dbReference type="ChEBI" id="CHEBI:17499"/>
        <dbReference type="ChEBI" id="CHEBI:233341"/>
        <dbReference type="ChEBI" id="CHEBI:233343"/>
    </reaction>
    <physiologicalReaction direction="right-to-left" evidence="8">
        <dbReference type="Rhea" id="RHEA:83797"/>
    </physiologicalReaction>
</comment>
<reference evidence="11" key="2">
    <citation type="submission" date="2025-08" db="UniProtKB">
        <authorList>
            <consortium name="Ensembl"/>
        </authorList>
    </citation>
    <scope>IDENTIFICATION</scope>
</reference>
<dbReference type="Ensembl" id="ENSVURT00010010283.1">
    <property type="protein sequence ID" value="ENSVURP00010009072.1"/>
    <property type="gene ID" value="ENSVURG00010007019.1"/>
</dbReference>
<comment type="subunit">
    <text evidence="2">Predominantly monomer. Can form homodimers but homodimerization is not essential for enzyme activity.</text>
</comment>
<evidence type="ECO:0000256" key="3">
    <source>
        <dbReference type="ARBA" id="ARBA00093186"/>
    </source>
</evidence>
<dbReference type="Pfam" id="PF00837">
    <property type="entry name" value="T4_deiodinase"/>
    <property type="match status" value="1"/>
</dbReference>
<evidence type="ECO:0000256" key="6">
    <source>
        <dbReference type="ARBA" id="ARBA00093210"/>
    </source>
</evidence>
<evidence type="ECO:0000256" key="1">
    <source>
        <dbReference type="ARBA" id="ARBA00060456"/>
    </source>
</evidence>
<keyword evidence="12" id="KW-1185">Reference proteome</keyword>
<evidence type="ECO:0000256" key="8">
    <source>
        <dbReference type="ARBA" id="ARBA00093236"/>
    </source>
</evidence>
<evidence type="ECO:0000256" key="7">
    <source>
        <dbReference type="ARBA" id="ARBA00093219"/>
    </source>
</evidence>
<evidence type="ECO:0000256" key="10">
    <source>
        <dbReference type="RuleBase" id="RU000676"/>
    </source>
</evidence>
<dbReference type="GO" id="GO:0042404">
    <property type="term" value="P:thyroid hormone catabolic process"/>
    <property type="evidence" value="ECO:0007669"/>
    <property type="project" value="UniProtKB-ARBA"/>
</dbReference>
<gene>
    <name evidence="11" type="primary">DIO1</name>
</gene>
<organism evidence="11 12">
    <name type="scientific">Vombatus ursinus</name>
    <name type="common">Common wombat</name>
    <dbReference type="NCBI Taxonomy" id="29139"/>
    <lineage>
        <taxon>Eukaryota</taxon>
        <taxon>Metazoa</taxon>
        <taxon>Chordata</taxon>
        <taxon>Craniata</taxon>
        <taxon>Vertebrata</taxon>
        <taxon>Euteleostomi</taxon>
        <taxon>Mammalia</taxon>
        <taxon>Metatheria</taxon>
        <taxon>Diprotodontia</taxon>
        <taxon>Vombatidae</taxon>
        <taxon>Vombatus</taxon>
    </lineage>
</organism>
<comment type="catalytic activity">
    <reaction evidence="7">
        <text>3,3'-diiodo-L-thyronine sulfate + iodide + A + H(+) = 3,3',5'-triiodo-L-thyronine sulfate + AH2</text>
        <dbReference type="Rhea" id="RHEA:83831"/>
        <dbReference type="ChEBI" id="CHEBI:13193"/>
        <dbReference type="ChEBI" id="CHEBI:15378"/>
        <dbReference type="ChEBI" id="CHEBI:16382"/>
        <dbReference type="ChEBI" id="CHEBI:17499"/>
        <dbReference type="ChEBI" id="CHEBI:176513"/>
        <dbReference type="ChEBI" id="CHEBI:176515"/>
    </reaction>
    <physiologicalReaction direction="right-to-left" evidence="7">
        <dbReference type="Rhea" id="RHEA:83833"/>
    </physiologicalReaction>
</comment>
<dbReference type="STRING" id="29139.ENSVURP00010009072"/>
<dbReference type="AlphaFoldDB" id="A0A4X2KI99"/>
<evidence type="ECO:0000313" key="12">
    <source>
        <dbReference type="Proteomes" id="UP000314987"/>
    </source>
</evidence>
<evidence type="ECO:0000256" key="4">
    <source>
        <dbReference type="ARBA" id="ARBA00093202"/>
    </source>
</evidence>